<feature type="region of interest" description="Disordered" evidence="1">
    <location>
        <begin position="30"/>
        <end position="65"/>
    </location>
</feature>
<dbReference type="Proteomes" id="UP000315010">
    <property type="component" value="Unassembled WGS sequence"/>
</dbReference>
<gene>
    <name evidence="2" type="ORF">CA13_57560</name>
</gene>
<dbReference type="EMBL" id="SJPJ01000001">
    <property type="protein sequence ID" value="TWT84279.1"/>
    <property type="molecule type" value="Genomic_DNA"/>
</dbReference>
<organism evidence="2 3">
    <name type="scientific">Novipirellula herctigrandis</name>
    <dbReference type="NCBI Taxonomy" id="2527986"/>
    <lineage>
        <taxon>Bacteria</taxon>
        <taxon>Pseudomonadati</taxon>
        <taxon>Planctomycetota</taxon>
        <taxon>Planctomycetia</taxon>
        <taxon>Pirellulales</taxon>
        <taxon>Pirellulaceae</taxon>
        <taxon>Novipirellula</taxon>
    </lineage>
</organism>
<evidence type="ECO:0000313" key="3">
    <source>
        <dbReference type="Proteomes" id="UP000315010"/>
    </source>
</evidence>
<sequence>MRITQRSETEKRDGLTKDLLAWIKQIKTPVPDQPNPTYTGTVVEREKKVKKNRGNENTDNAKNKK</sequence>
<evidence type="ECO:0000313" key="2">
    <source>
        <dbReference type="EMBL" id="TWT84279.1"/>
    </source>
</evidence>
<comment type="caution">
    <text evidence="2">The sequence shown here is derived from an EMBL/GenBank/DDBJ whole genome shotgun (WGS) entry which is preliminary data.</text>
</comment>
<name>A0A5C5ZA87_9BACT</name>
<dbReference type="RefSeq" id="WP_146401923.1">
    <property type="nucleotide sequence ID" value="NZ_SJPJ01000001.1"/>
</dbReference>
<feature type="compositionally biased region" description="Basic and acidic residues" evidence="1">
    <location>
        <begin position="43"/>
        <end position="65"/>
    </location>
</feature>
<keyword evidence="3" id="KW-1185">Reference proteome</keyword>
<evidence type="ECO:0000256" key="1">
    <source>
        <dbReference type="SAM" id="MobiDB-lite"/>
    </source>
</evidence>
<protein>
    <submittedName>
        <fullName evidence="2">Uncharacterized protein</fullName>
    </submittedName>
</protein>
<dbReference type="AlphaFoldDB" id="A0A5C5ZA87"/>
<proteinExistence type="predicted"/>
<reference evidence="2 3" key="1">
    <citation type="submission" date="2019-02" db="EMBL/GenBank/DDBJ databases">
        <title>Deep-cultivation of Planctomycetes and their phenomic and genomic characterization uncovers novel biology.</title>
        <authorList>
            <person name="Wiegand S."/>
            <person name="Jogler M."/>
            <person name="Boedeker C."/>
            <person name="Pinto D."/>
            <person name="Vollmers J."/>
            <person name="Rivas-Marin E."/>
            <person name="Kohn T."/>
            <person name="Peeters S.H."/>
            <person name="Heuer A."/>
            <person name="Rast P."/>
            <person name="Oberbeckmann S."/>
            <person name="Bunk B."/>
            <person name="Jeske O."/>
            <person name="Meyerdierks A."/>
            <person name="Storesund J.E."/>
            <person name="Kallscheuer N."/>
            <person name="Luecker S."/>
            <person name="Lage O.M."/>
            <person name="Pohl T."/>
            <person name="Merkel B.J."/>
            <person name="Hornburger P."/>
            <person name="Mueller R.-W."/>
            <person name="Bruemmer F."/>
            <person name="Labrenz M."/>
            <person name="Spormann A.M."/>
            <person name="Op Den Camp H."/>
            <person name="Overmann J."/>
            <person name="Amann R."/>
            <person name="Jetten M.S.M."/>
            <person name="Mascher T."/>
            <person name="Medema M.H."/>
            <person name="Devos D.P."/>
            <person name="Kaster A.-K."/>
            <person name="Ovreas L."/>
            <person name="Rohde M."/>
            <person name="Galperin M.Y."/>
            <person name="Jogler C."/>
        </authorList>
    </citation>
    <scope>NUCLEOTIDE SEQUENCE [LARGE SCALE GENOMIC DNA]</scope>
    <source>
        <strain evidence="2 3">CA13</strain>
    </source>
</reference>
<accession>A0A5C5ZA87</accession>